<dbReference type="EMBL" id="BMAW01120191">
    <property type="protein sequence ID" value="GFT88067.1"/>
    <property type="molecule type" value="Genomic_DNA"/>
</dbReference>
<reference evidence="1" key="1">
    <citation type="submission" date="2020-08" db="EMBL/GenBank/DDBJ databases">
        <title>Multicomponent nature underlies the extraordinary mechanical properties of spider dragline silk.</title>
        <authorList>
            <person name="Kono N."/>
            <person name="Nakamura H."/>
            <person name="Mori M."/>
            <person name="Yoshida Y."/>
            <person name="Ohtoshi R."/>
            <person name="Malay A.D."/>
            <person name="Moran D.A.P."/>
            <person name="Tomita M."/>
            <person name="Numata K."/>
            <person name="Arakawa K."/>
        </authorList>
    </citation>
    <scope>NUCLEOTIDE SEQUENCE</scope>
</reference>
<proteinExistence type="predicted"/>
<dbReference type="Proteomes" id="UP000887013">
    <property type="component" value="Unassembled WGS sequence"/>
</dbReference>
<protein>
    <submittedName>
        <fullName evidence="1">Uncharacterized protein</fullName>
    </submittedName>
</protein>
<comment type="caution">
    <text evidence="1">The sequence shown here is derived from an EMBL/GenBank/DDBJ whole genome shotgun (WGS) entry which is preliminary data.</text>
</comment>
<evidence type="ECO:0000313" key="2">
    <source>
        <dbReference type="Proteomes" id="UP000887013"/>
    </source>
</evidence>
<sequence length="76" mass="8607">MKAEREGVLPSCLCYDLEGYSDQIPQDASFRRPPALKPLVCLSAGFCFPDRNSYFMDQSKPPTAFTTLPPFRALRF</sequence>
<organism evidence="1 2">
    <name type="scientific">Nephila pilipes</name>
    <name type="common">Giant wood spider</name>
    <name type="synonym">Nephila maculata</name>
    <dbReference type="NCBI Taxonomy" id="299642"/>
    <lineage>
        <taxon>Eukaryota</taxon>
        <taxon>Metazoa</taxon>
        <taxon>Ecdysozoa</taxon>
        <taxon>Arthropoda</taxon>
        <taxon>Chelicerata</taxon>
        <taxon>Arachnida</taxon>
        <taxon>Araneae</taxon>
        <taxon>Araneomorphae</taxon>
        <taxon>Entelegynae</taxon>
        <taxon>Araneoidea</taxon>
        <taxon>Nephilidae</taxon>
        <taxon>Nephila</taxon>
    </lineage>
</organism>
<gene>
    <name evidence="1" type="ORF">NPIL_405821</name>
</gene>
<accession>A0A8X6PT89</accession>
<name>A0A8X6PT89_NEPPI</name>
<evidence type="ECO:0000313" key="1">
    <source>
        <dbReference type="EMBL" id="GFT88067.1"/>
    </source>
</evidence>
<dbReference type="AlphaFoldDB" id="A0A8X6PT89"/>
<keyword evidence="2" id="KW-1185">Reference proteome</keyword>